<feature type="transmembrane region" description="Helical" evidence="1">
    <location>
        <begin position="236"/>
        <end position="257"/>
    </location>
</feature>
<accession>A0A166LVM8</accession>
<evidence type="ECO:0000313" key="2">
    <source>
        <dbReference type="EMBL" id="KZP23365.1"/>
    </source>
</evidence>
<organism evidence="2 3">
    <name type="scientific">Athelia psychrophila</name>
    <dbReference type="NCBI Taxonomy" id="1759441"/>
    <lineage>
        <taxon>Eukaryota</taxon>
        <taxon>Fungi</taxon>
        <taxon>Dikarya</taxon>
        <taxon>Basidiomycota</taxon>
        <taxon>Agaricomycotina</taxon>
        <taxon>Agaricomycetes</taxon>
        <taxon>Agaricomycetidae</taxon>
        <taxon>Atheliales</taxon>
        <taxon>Atheliaceae</taxon>
        <taxon>Athelia</taxon>
    </lineage>
</organism>
<name>A0A166LVM8_9AGAM</name>
<protein>
    <submittedName>
        <fullName evidence="2">Uncharacterized protein</fullName>
    </submittedName>
</protein>
<sequence>MDILQVAQQTQAATYVTWCALVIFTWDWILALAEEYEIVKRCGRNCTVLVYFLARISAGVLCVLVLIYYLGALRDDSCLTVFAAIGAMLAVGSAAKSCLFLLRVRAVYRNSKLVTVFAGIGWLAVVCTWPMVAHFVHTYYVGPIEYCTVSGFASITVLSLWLNLAYDTCIYVAISTRLIRDTKPAIKSRISVLIRGSGLPRTMRYLLRDGHIYYFTTIFFTLLACIISVMPQFGPIFRTSFTVPAFVIETIMACKVFRAVILRSDHTVAVAPTETSTLELTILERQTHPVDTVRDQA</sequence>
<evidence type="ECO:0000256" key="1">
    <source>
        <dbReference type="SAM" id="Phobius"/>
    </source>
</evidence>
<keyword evidence="1" id="KW-0472">Membrane</keyword>
<feature type="transmembrane region" description="Helical" evidence="1">
    <location>
        <begin position="12"/>
        <end position="33"/>
    </location>
</feature>
<dbReference type="EMBL" id="KV417533">
    <property type="protein sequence ID" value="KZP23365.1"/>
    <property type="molecule type" value="Genomic_DNA"/>
</dbReference>
<dbReference type="Proteomes" id="UP000076532">
    <property type="component" value="Unassembled WGS sequence"/>
</dbReference>
<gene>
    <name evidence="2" type="ORF">FIBSPDRAFT_461694</name>
</gene>
<evidence type="ECO:0000313" key="3">
    <source>
        <dbReference type="Proteomes" id="UP000076532"/>
    </source>
</evidence>
<feature type="transmembrane region" description="Helical" evidence="1">
    <location>
        <begin position="152"/>
        <end position="174"/>
    </location>
</feature>
<keyword evidence="1" id="KW-1133">Transmembrane helix</keyword>
<feature type="transmembrane region" description="Helical" evidence="1">
    <location>
        <begin position="45"/>
        <end position="69"/>
    </location>
</feature>
<feature type="transmembrane region" description="Helical" evidence="1">
    <location>
        <begin position="114"/>
        <end position="132"/>
    </location>
</feature>
<reference evidence="2 3" key="1">
    <citation type="journal article" date="2016" name="Mol. Biol. Evol.">
        <title>Comparative Genomics of Early-Diverging Mushroom-Forming Fungi Provides Insights into the Origins of Lignocellulose Decay Capabilities.</title>
        <authorList>
            <person name="Nagy L.G."/>
            <person name="Riley R."/>
            <person name="Tritt A."/>
            <person name="Adam C."/>
            <person name="Daum C."/>
            <person name="Floudas D."/>
            <person name="Sun H."/>
            <person name="Yadav J.S."/>
            <person name="Pangilinan J."/>
            <person name="Larsson K.H."/>
            <person name="Matsuura K."/>
            <person name="Barry K."/>
            <person name="Labutti K."/>
            <person name="Kuo R."/>
            <person name="Ohm R.A."/>
            <person name="Bhattacharya S.S."/>
            <person name="Shirouzu T."/>
            <person name="Yoshinaga Y."/>
            <person name="Martin F.M."/>
            <person name="Grigoriev I.V."/>
            <person name="Hibbett D.S."/>
        </authorList>
    </citation>
    <scope>NUCLEOTIDE SEQUENCE [LARGE SCALE GENOMIC DNA]</scope>
    <source>
        <strain evidence="2 3">CBS 109695</strain>
    </source>
</reference>
<keyword evidence="1" id="KW-0812">Transmembrane</keyword>
<proteinExistence type="predicted"/>
<feature type="transmembrane region" description="Helical" evidence="1">
    <location>
        <begin position="211"/>
        <end position="230"/>
    </location>
</feature>
<dbReference type="AlphaFoldDB" id="A0A166LVM8"/>
<feature type="transmembrane region" description="Helical" evidence="1">
    <location>
        <begin position="81"/>
        <end position="102"/>
    </location>
</feature>
<keyword evidence="3" id="KW-1185">Reference proteome</keyword>